<protein>
    <recommendedName>
        <fullName evidence="2">Outer membrane protein beta-barrel domain-containing protein</fullName>
    </recommendedName>
</protein>
<dbReference type="EMBL" id="DSDK01000145">
    <property type="protein sequence ID" value="HDR50509.1"/>
    <property type="molecule type" value="Genomic_DNA"/>
</dbReference>
<reference evidence="3" key="1">
    <citation type="journal article" date="2020" name="mSystems">
        <title>Genome- and Community-Level Interaction Insights into Carbon Utilization and Element Cycling Functions of Hydrothermarchaeota in Hydrothermal Sediment.</title>
        <authorList>
            <person name="Zhou Z."/>
            <person name="Liu Y."/>
            <person name="Xu W."/>
            <person name="Pan J."/>
            <person name="Luo Z.H."/>
            <person name="Li M."/>
        </authorList>
    </citation>
    <scope>NUCLEOTIDE SEQUENCE [LARGE SCALE GENOMIC DNA]</scope>
    <source>
        <strain evidence="3">SpSt-1217</strain>
    </source>
</reference>
<evidence type="ECO:0000313" key="3">
    <source>
        <dbReference type="EMBL" id="HDR50509.1"/>
    </source>
</evidence>
<evidence type="ECO:0000259" key="2">
    <source>
        <dbReference type="Pfam" id="PF13568"/>
    </source>
</evidence>
<dbReference type="Proteomes" id="UP000886047">
    <property type="component" value="Unassembled WGS sequence"/>
</dbReference>
<comment type="caution">
    <text evidence="3">The sequence shown here is derived from an EMBL/GenBank/DDBJ whole genome shotgun (WGS) entry which is preliminary data.</text>
</comment>
<dbReference type="AlphaFoldDB" id="A0A831PIB3"/>
<keyword evidence="1" id="KW-0732">Signal</keyword>
<organism evidence="3">
    <name type="scientific">Mariniphaga anaerophila</name>
    <dbReference type="NCBI Taxonomy" id="1484053"/>
    <lineage>
        <taxon>Bacteria</taxon>
        <taxon>Pseudomonadati</taxon>
        <taxon>Bacteroidota</taxon>
        <taxon>Bacteroidia</taxon>
        <taxon>Marinilabiliales</taxon>
        <taxon>Prolixibacteraceae</taxon>
        <taxon>Mariniphaga</taxon>
    </lineage>
</organism>
<dbReference type="InterPro" id="IPR025665">
    <property type="entry name" value="Beta-barrel_OMP_2"/>
</dbReference>
<proteinExistence type="predicted"/>
<gene>
    <name evidence="3" type="ORF">ENN90_02650</name>
</gene>
<feature type="signal peptide" evidence="1">
    <location>
        <begin position="1"/>
        <end position="21"/>
    </location>
</feature>
<feature type="domain" description="Outer membrane protein beta-barrel" evidence="2">
    <location>
        <begin position="105"/>
        <end position="282"/>
    </location>
</feature>
<accession>A0A831PIB3</accession>
<dbReference type="Pfam" id="PF13568">
    <property type="entry name" value="OMP_b-brl_2"/>
    <property type="match status" value="1"/>
</dbReference>
<sequence length="307" mass="34433">MKRLISIILCSILAATLSAQTDTITVGTKNKNVVTVIEDGEKVQVKVGNERGVEVITDEWGDTTHVRIGRRTFKVIEGGNGTYVKIDKEERQKNWTGSFNPHWAGLEFGMNMFHQSDYSLYYNQEVPQDFMDLHYGKSITVNLNFAEWAFKNEANNFGLVTGLGFSFMDFTFDQPITIEKAGGDGIIMPVGLDPNGLKKTKLNVTYLTAPLMIEIKTPLRMGHSRLYLGGGVIGGVNIGSHTKFKYRNDKEKLRSNFNLNPFKYDLTGRIGFGDFTVFVNYGMTPLFKEGRGPELHPVTFGFSFPNI</sequence>
<evidence type="ECO:0000256" key="1">
    <source>
        <dbReference type="SAM" id="SignalP"/>
    </source>
</evidence>
<name>A0A831PIB3_9BACT</name>
<feature type="chain" id="PRO_5032769166" description="Outer membrane protein beta-barrel domain-containing protein" evidence="1">
    <location>
        <begin position="22"/>
        <end position="307"/>
    </location>
</feature>